<dbReference type="EMBL" id="AP019536">
    <property type="protein sequence ID" value="BBI98565.1"/>
    <property type="molecule type" value="Genomic_DNA"/>
</dbReference>
<dbReference type="KEGG" id="fku:FGKAn22_02580"/>
<feature type="transmembrane region" description="Helical" evidence="1">
    <location>
        <begin position="86"/>
        <end position="108"/>
    </location>
</feature>
<feature type="transmembrane region" description="Helical" evidence="1">
    <location>
        <begin position="191"/>
        <end position="210"/>
    </location>
</feature>
<feature type="transmembrane region" description="Helical" evidence="1">
    <location>
        <begin position="120"/>
        <end position="137"/>
    </location>
</feature>
<evidence type="ECO:0000256" key="1">
    <source>
        <dbReference type="SAM" id="Phobius"/>
    </source>
</evidence>
<reference evidence="2 3" key="1">
    <citation type="submission" date="2019-03" db="EMBL/GenBank/DDBJ databases">
        <title>Complete genome sequence of Ferrigenium kumadai strain An22, a microaerophilic iron-oxidizing bacterium isolated from a paddy field soil.</title>
        <authorList>
            <person name="Watanabe T."/>
            <person name="Asakawa S."/>
        </authorList>
    </citation>
    <scope>NUCLEOTIDE SEQUENCE [LARGE SCALE GENOMIC DNA]</scope>
    <source>
        <strain evidence="2 3">An22</strain>
    </source>
</reference>
<accession>A0AAN1SYR6</accession>
<name>A0AAN1SYR6_9PROT</name>
<keyword evidence="1" id="KW-0472">Membrane</keyword>
<keyword evidence="1" id="KW-0812">Transmembrane</keyword>
<protein>
    <submittedName>
        <fullName evidence="2">Uncharacterized protein</fullName>
    </submittedName>
</protein>
<dbReference type="Proteomes" id="UP001319121">
    <property type="component" value="Chromosome"/>
</dbReference>
<keyword evidence="1" id="KW-1133">Transmembrane helix</keyword>
<feature type="transmembrane region" description="Helical" evidence="1">
    <location>
        <begin position="21"/>
        <end position="42"/>
    </location>
</feature>
<feature type="transmembrane region" description="Helical" evidence="1">
    <location>
        <begin position="149"/>
        <end position="171"/>
    </location>
</feature>
<proteinExistence type="predicted"/>
<keyword evidence="3" id="KW-1185">Reference proteome</keyword>
<organism evidence="2 3">
    <name type="scientific">Ferrigenium kumadai</name>
    <dbReference type="NCBI Taxonomy" id="1682490"/>
    <lineage>
        <taxon>Bacteria</taxon>
        <taxon>Pseudomonadati</taxon>
        <taxon>Pseudomonadota</taxon>
        <taxon>Betaproteobacteria</taxon>
        <taxon>Nitrosomonadales</taxon>
        <taxon>Gallionellaceae</taxon>
        <taxon>Ferrigenium</taxon>
    </lineage>
</organism>
<dbReference type="AlphaFoldDB" id="A0AAN1SYR6"/>
<evidence type="ECO:0000313" key="2">
    <source>
        <dbReference type="EMBL" id="BBI98565.1"/>
    </source>
</evidence>
<evidence type="ECO:0000313" key="3">
    <source>
        <dbReference type="Proteomes" id="UP001319121"/>
    </source>
</evidence>
<feature type="transmembrane region" description="Helical" evidence="1">
    <location>
        <begin position="54"/>
        <end position="74"/>
    </location>
</feature>
<sequence length="221" mass="24047">MKHNSALPGMSLSSIDQNAVPVLKTVGWTIALWFTAAFTGGLMDAFNQPDVPPAPLGFFLLVPTGGFIIAYAVSPRLRQALGQIPLWLITIAHVWRLVGLGFVMGTIMHILPPQFGYPEGLGDFIAAVLCVPLALALRRNRHSPRLRAAFVAWNVFGLIDLVSAITMGILYSNGPLGVLRSDISTAPMVTFPVHLIPTFFVPLFILLHLLSLKRSRELTNA</sequence>
<dbReference type="RefSeq" id="WP_212786193.1">
    <property type="nucleotide sequence ID" value="NZ_AP019536.1"/>
</dbReference>
<gene>
    <name evidence="2" type="ORF">FGKAn22_02580</name>
</gene>